<name>A0A6J4D1B8_9CRUS</name>
<sequence>MPQMAPTLWIILLLSTAVMIVLFMSSLSFLPFMKKTELTLTTATKLNNWKL</sequence>
<proteinExistence type="predicted"/>
<organism evidence="2">
    <name type="scientific">Grandidierella osakaensis</name>
    <dbReference type="NCBI Taxonomy" id="2734914"/>
    <lineage>
        <taxon>Eukaryota</taxon>
        <taxon>Metazoa</taxon>
        <taxon>Ecdysozoa</taxon>
        <taxon>Arthropoda</taxon>
        <taxon>Crustacea</taxon>
        <taxon>Multicrustacea</taxon>
        <taxon>Malacostraca</taxon>
        <taxon>Eumalacostraca</taxon>
        <taxon>Peracarida</taxon>
        <taxon>Amphipoda</taxon>
        <taxon>Senticaudata</taxon>
        <taxon>Corophiida</taxon>
        <taxon>Corophiidira</taxon>
        <taxon>Corophioidea</taxon>
        <taxon>Corophiidae</taxon>
        <taxon>Grandidierella</taxon>
    </lineage>
</organism>
<keyword evidence="1" id="KW-1133">Transmembrane helix</keyword>
<accession>A0A6J4D1B8</accession>
<evidence type="ECO:0000313" key="2">
    <source>
        <dbReference type="EMBL" id="BCD89853.1"/>
    </source>
</evidence>
<geneLocation type="mitochondrion" evidence="2"/>
<dbReference type="AlphaFoldDB" id="A0A6J4D1B8"/>
<evidence type="ECO:0000256" key="1">
    <source>
        <dbReference type="SAM" id="Phobius"/>
    </source>
</evidence>
<protein>
    <submittedName>
        <fullName evidence="2">ATP synthase F0 subunit 8</fullName>
    </submittedName>
</protein>
<feature type="transmembrane region" description="Helical" evidence="1">
    <location>
        <begin position="6"/>
        <end position="30"/>
    </location>
</feature>
<keyword evidence="2" id="KW-0496">Mitochondrion</keyword>
<dbReference type="EMBL" id="LC546828">
    <property type="protein sequence ID" value="BCD89853.1"/>
    <property type="molecule type" value="Genomic_DNA"/>
</dbReference>
<keyword evidence="1" id="KW-0812">Transmembrane</keyword>
<keyword evidence="1" id="KW-0472">Membrane</keyword>
<reference evidence="2" key="1">
    <citation type="submission" date="2020-05" db="EMBL/GenBank/DDBJ databases">
        <title>The complete mitochondrial genome of Grandidierella osakaensis (Crustacea: Amphipoda).</title>
        <authorList>
            <person name="Hiki K."/>
            <person name="Ariyama H."/>
            <person name="Nakajima N."/>
        </authorList>
    </citation>
    <scope>NUCLEOTIDE SEQUENCE</scope>
    <source>
        <strain evidence="2">NIES-202002-AMP3</strain>
    </source>
</reference>
<gene>
    <name evidence="2" type="primary">atp8</name>
</gene>